<protein>
    <recommendedName>
        <fullName evidence="4">Gag-pol polyprotein</fullName>
    </recommendedName>
</protein>
<dbReference type="EMBL" id="OZ034818">
    <property type="protein sequence ID" value="CAL1389718.1"/>
    <property type="molecule type" value="Genomic_DNA"/>
</dbReference>
<feature type="compositionally biased region" description="Basic and acidic residues" evidence="1">
    <location>
        <begin position="24"/>
        <end position="34"/>
    </location>
</feature>
<gene>
    <name evidence="2" type="ORF">LTRI10_LOCUS30553</name>
</gene>
<dbReference type="GO" id="GO:0003676">
    <property type="term" value="F:nucleic acid binding"/>
    <property type="evidence" value="ECO:0007669"/>
    <property type="project" value="InterPro"/>
</dbReference>
<evidence type="ECO:0000313" key="3">
    <source>
        <dbReference type="Proteomes" id="UP001497516"/>
    </source>
</evidence>
<feature type="region of interest" description="Disordered" evidence="1">
    <location>
        <begin position="56"/>
        <end position="107"/>
    </location>
</feature>
<feature type="compositionally biased region" description="Polar residues" evidence="1">
    <location>
        <begin position="97"/>
        <end position="107"/>
    </location>
</feature>
<dbReference type="SUPFAM" id="SSF57756">
    <property type="entry name" value="Retrovirus zinc finger-like domains"/>
    <property type="match status" value="1"/>
</dbReference>
<evidence type="ECO:0008006" key="4">
    <source>
        <dbReference type="Google" id="ProtNLM"/>
    </source>
</evidence>
<reference evidence="2 3" key="1">
    <citation type="submission" date="2024-04" db="EMBL/GenBank/DDBJ databases">
        <authorList>
            <person name="Fracassetti M."/>
        </authorList>
    </citation>
    <scope>NUCLEOTIDE SEQUENCE [LARGE SCALE GENOMIC DNA]</scope>
</reference>
<dbReference type="GO" id="GO:0008270">
    <property type="term" value="F:zinc ion binding"/>
    <property type="evidence" value="ECO:0007669"/>
    <property type="project" value="InterPro"/>
</dbReference>
<proteinExistence type="predicted"/>
<dbReference type="InterPro" id="IPR036875">
    <property type="entry name" value="Znf_CCHC_sf"/>
</dbReference>
<name>A0AAV2EUP1_9ROSI</name>
<dbReference type="Gene3D" id="4.10.60.10">
    <property type="entry name" value="Zinc finger, CCHC-type"/>
    <property type="match status" value="1"/>
</dbReference>
<organism evidence="2 3">
    <name type="scientific">Linum trigynum</name>
    <dbReference type="NCBI Taxonomy" id="586398"/>
    <lineage>
        <taxon>Eukaryota</taxon>
        <taxon>Viridiplantae</taxon>
        <taxon>Streptophyta</taxon>
        <taxon>Embryophyta</taxon>
        <taxon>Tracheophyta</taxon>
        <taxon>Spermatophyta</taxon>
        <taxon>Magnoliopsida</taxon>
        <taxon>eudicotyledons</taxon>
        <taxon>Gunneridae</taxon>
        <taxon>Pentapetalae</taxon>
        <taxon>rosids</taxon>
        <taxon>fabids</taxon>
        <taxon>Malpighiales</taxon>
        <taxon>Linaceae</taxon>
        <taxon>Linum</taxon>
    </lineage>
</organism>
<evidence type="ECO:0000313" key="2">
    <source>
        <dbReference type="EMBL" id="CAL1389718.1"/>
    </source>
</evidence>
<dbReference type="Proteomes" id="UP001497516">
    <property type="component" value="Chromosome 5"/>
</dbReference>
<feature type="compositionally biased region" description="Low complexity" evidence="1">
    <location>
        <begin position="84"/>
        <end position="96"/>
    </location>
</feature>
<evidence type="ECO:0000256" key="1">
    <source>
        <dbReference type="SAM" id="MobiDB-lite"/>
    </source>
</evidence>
<keyword evidence="3" id="KW-1185">Reference proteome</keyword>
<accession>A0AAV2EUP1</accession>
<feature type="region of interest" description="Disordered" evidence="1">
    <location>
        <begin position="1"/>
        <end position="34"/>
    </location>
</feature>
<sequence>MNTGKTKATAESIALAALSGQSGQRRETGKDGKKSQKLFCRYCKKDNHLIEDCFKLKNKRKNESGGRSFAGSIDTNGNDGVVSSGGSSQSPSSSISENRTSQEGQSI</sequence>
<dbReference type="AlphaFoldDB" id="A0AAV2EUP1"/>